<name>A0ABY6EC51_9ACTN</name>
<protein>
    <submittedName>
        <fullName evidence="2">Uncharacterized protein</fullName>
    </submittedName>
</protein>
<dbReference type="RefSeq" id="WP_263234544.1">
    <property type="nucleotide sequence ID" value="NZ_CP106793.1"/>
</dbReference>
<proteinExistence type="predicted"/>
<evidence type="ECO:0000313" key="3">
    <source>
        <dbReference type="Proteomes" id="UP001061298"/>
    </source>
</evidence>
<dbReference type="EMBL" id="CP106793">
    <property type="protein sequence ID" value="UXY24290.1"/>
    <property type="molecule type" value="Genomic_DNA"/>
</dbReference>
<reference evidence="2" key="1">
    <citation type="submission" date="2022-10" db="EMBL/GenBank/DDBJ databases">
        <authorList>
            <person name="Mo P."/>
        </authorList>
    </citation>
    <scope>NUCLEOTIDE SEQUENCE</scope>
    <source>
        <strain evidence="2">HUAS 13-4</strain>
    </source>
</reference>
<evidence type="ECO:0000256" key="1">
    <source>
        <dbReference type="SAM" id="MobiDB-lite"/>
    </source>
</evidence>
<feature type="region of interest" description="Disordered" evidence="1">
    <location>
        <begin position="45"/>
        <end position="97"/>
    </location>
</feature>
<feature type="region of interest" description="Disordered" evidence="1">
    <location>
        <begin position="120"/>
        <end position="141"/>
    </location>
</feature>
<organism evidence="2 3">
    <name type="scientific">Streptomyces cynarae</name>
    <dbReference type="NCBI Taxonomy" id="2981134"/>
    <lineage>
        <taxon>Bacteria</taxon>
        <taxon>Bacillati</taxon>
        <taxon>Actinomycetota</taxon>
        <taxon>Actinomycetes</taxon>
        <taxon>Kitasatosporales</taxon>
        <taxon>Streptomycetaceae</taxon>
        <taxon>Streptomyces</taxon>
    </lineage>
</organism>
<dbReference type="Proteomes" id="UP001061298">
    <property type="component" value="Chromosome"/>
</dbReference>
<keyword evidence="3" id="KW-1185">Reference proteome</keyword>
<evidence type="ECO:0000313" key="2">
    <source>
        <dbReference type="EMBL" id="UXY24290.1"/>
    </source>
</evidence>
<accession>A0ABY6EC51</accession>
<feature type="compositionally biased region" description="Polar residues" evidence="1">
    <location>
        <begin position="69"/>
        <end position="88"/>
    </location>
</feature>
<gene>
    <name evidence="2" type="ORF">N8I84_40735</name>
</gene>
<sequence>MTCFFDPVHGPGATTVTWSPQWGVSRPVQVCGACAQRVQTTPPPYYSPYQPGYPQAEYAQAPGYPQQGYPVQNTGPQQQGYPAQDTSPQQQGGRRFGAGALIGAGAAGLVGGALLNEAMSGDKPEAVVNNHYGDDDFSDFE</sequence>